<evidence type="ECO:0000256" key="1">
    <source>
        <dbReference type="SAM" id="Coils"/>
    </source>
</evidence>
<dbReference type="Proteomes" id="UP000807159">
    <property type="component" value="Chromosome 1"/>
</dbReference>
<keyword evidence="1" id="KW-0175">Coiled coil</keyword>
<feature type="region of interest" description="Disordered" evidence="2">
    <location>
        <begin position="37"/>
        <end position="61"/>
    </location>
</feature>
<comment type="caution">
    <text evidence="3">The sequence shown here is derived from an EMBL/GenBank/DDBJ whole genome shotgun (WGS) entry which is preliminary data.</text>
</comment>
<reference evidence="3" key="1">
    <citation type="journal article" date="2021" name="J. Hered.">
        <title>Genome Assembly of Salicaceae Populus deltoides (Eastern Cottonwood) I-69 Based on Nanopore Sequencing and Hi-C Technologies.</title>
        <authorList>
            <person name="Bai S."/>
            <person name="Wu H."/>
            <person name="Zhang J."/>
            <person name="Pan Z."/>
            <person name="Zhao W."/>
            <person name="Li Z."/>
            <person name="Tong C."/>
        </authorList>
    </citation>
    <scope>NUCLEOTIDE SEQUENCE</scope>
    <source>
        <tissue evidence="3">Leaf</tissue>
    </source>
</reference>
<dbReference type="PANTHER" id="PTHR36765:SF1">
    <property type="entry name" value="EXPRESSED PROTEIN"/>
    <property type="match status" value="1"/>
</dbReference>
<dbReference type="AlphaFoldDB" id="A0A8T2ZUJ7"/>
<evidence type="ECO:0000313" key="4">
    <source>
        <dbReference type="Proteomes" id="UP000807159"/>
    </source>
</evidence>
<evidence type="ECO:0000313" key="3">
    <source>
        <dbReference type="EMBL" id="KAH8521117.1"/>
    </source>
</evidence>
<dbReference type="PANTHER" id="PTHR36765">
    <property type="entry name" value="EXPRESSED PROTEIN"/>
    <property type="match status" value="1"/>
</dbReference>
<accession>A0A8T2ZUJ7</accession>
<protein>
    <submittedName>
        <fullName evidence="3">Uncharacterized protein</fullName>
    </submittedName>
</protein>
<organism evidence="3 4">
    <name type="scientific">Populus deltoides</name>
    <name type="common">Eastern poplar</name>
    <name type="synonym">Eastern cottonwood</name>
    <dbReference type="NCBI Taxonomy" id="3696"/>
    <lineage>
        <taxon>Eukaryota</taxon>
        <taxon>Viridiplantae</taxon>
        <taxon>Streptophyta</taxon>
        <taxon>Embryophyta</taxon>
        <taxon>Tracheophyta</taxon>
        <taxon>Spermatophyta</taxon>
        <taxon>Magnoliopsida</taxon>
        <taxon>eudicotyledons</taxon>
        <taxon>Gunneridae</taxon>
        <taxon>Pentapetalae</taxon>
        <taxon>rosids</taxon>
        <taxon>fabids</taxon>
        <taxon>Malpighiales</taxon>
        <taxon>Salicaceae</taxon>
        <taxon>Saliceae</taxon>
        <taxon>Populus</taxon>
    </lineage>
</organism>
<keyword evidence="4" id="KW-1185">Reference proteome</keyword>
<sequence length="234" mass="25863">MGGPASSSSSSSEEEDANWKAAIESIAATTTFANKVLSSTSNGSTSRSAPTTEAYAENSQDSRKLKHYQIKATLSAQKCLDIILERTLEMVRDPVSDNDLDANDVGVRLFKHSPAGIVFDHLDEIQGPRKRPRILPGHGIDEKSKKFRHQIQSIAVDGADIISEARDAEQKSLAQLEAKEAKAKAKAKKEEERVVELKRIRGERWLPSIAREMQDCTVLPAPHACDLYQCYPYL</sequence>
<proteinExistence type="predicted"/>
<feature type="compositionally biased region" description="Low complexity" evidence="2">
    <location>
        <begin position="38"/>
        <end position="48"/>
    </location>
</feature>
<evidence type="ECO:0000256" key="2">
    <source>
        <dbReference type="SAM" id="MobiDB-lite"/>
    </source>
</evidence>
<gene>
    <name evidence="3" type="ORF">H0E87_002248</name>
</gene>
<dbReference type="EMBL" id="JACEGQ020000001">
    <property type="protein sequence ID" value="KAH8521117.1"/>
    <property type="molecule type" value="Genomic_DNA"/>
</dbReference>
<feature type="coiled-coil region" evidence="1">
    <location>
        <begin position="159"/>
        <end position="200"/>
    </location>
</feature>
<name>A0A8T2ZUJ7_POPDE</name>